<dbReference type="GeneID" id="40315873"/>
<organism evidence="2 3">
    <name type="scientific">Trypanosoma conorhini</name>
    <dbReference type="NCBI Taxonomy" id="83891"/>
    <lineage>
        <taxon>Eukaryota</taxon>
        <taxon>Discoba</taxon>
        <taxon>Euglenozoa</taxon>
        <taxon>Kinetoplastea</taxon>
        <taxon>Metakinetoplastina</taxon>
        <taxon>Trypanosomatida</taxon>
        <taxon>Trypanosomatidae</taxon>
        <taxon>Trypanosoma</taxon>
    </lineage>
</organism>
<evidence type="ECO:0000313" key="3">
    <source>
        <dbReference type="Proteomes" id="UP000284403"/>
    </source>
</evidence>
<accession>A0A422Q5X4</accession>
<evidence type="ECO:0000313" key="2">
    <source>
        <dbReference type="EMBL" id="RNF25358.1"/>
    </source>
</evidence>
<dbReference type="RefSeq" id="XP_029230719.1">
    <property type="nucleotide sequence ID" value="XM_029369191.1"/>
</dbReference>
<protein>
    <recommendedName>
        <fullName evidence="4">Secreted protein</fullName>
    </recommendedName>
</protein>
<sequence>MWAAAGEGVILAVCVCVWAGKPAGDAAARAMACVRACPRSPSCVWARVHGHSAANGAFRCCSVKEPSSPLPLLLLMTSLGPFGSFRLLPLNRLVGPPLHRSAGARVRAAPPLSRLRLLARVLRTGLTAVAPAPSCLFLSLLLSSLRRVAL</sequence>
<comment type="caution">
    <text evidence="2">The sequence shown here is derived from an EMBL/GenBank/DDBJ whole genome shotgun (WGS) entry which is preliminary data.</text>
</comment>
<evidence type="ECO:0008006" key="4">
    <source>
        <dbReference type="Google" id="ProtNLM"/>
    </source>
</evidence>
<dbReference type="AlphaFoldDB" id="A0A422Q5X4"/>
<keyword evidence="3" id="KW-1185">Reference proteome</keyword>
<feature type="chain" id="PRO_5019090020" description="Secreted protein" evidence="1">
    <location>
        <begin position="20"/>
        <end position="150"/>
    </location>
</feature>
<reference evidence="2 3" key="1">
    <citation type="journal article" date="2018" name="BMC Genomics">
        <title>Genomic comparison of Trypanosoma conorhini and Trypanosoma rangeli to Trypanosoma cruzi strains of high and low virulence.</title>
        <authorList>
            <person name="Bradwell K.R."/>
            <person name="Koparde V.N."/>
            <person name="Matveyev A.V."/>
            <person name="Serrano M.G."/>
            <person name="Alves J.M."/>
            <person name="Parikh H."/>
            <person name="Huang B."/>
            <person name="Lee V."/>
            <person name="Espinosa-Alvarez O."/>
            <person name="Ortiz P.A."/>
            <person name="Costa-Martins A.G."/>
            <person name="Teixeira M.M."/>
            <person name="Buck G.A."/>
        </authorList>
    </citation>
    <scope>NUCLEOTIDE SEQUENCE [LARGE SCALE GENOMIC DNA]</scope>
    <source>
        <strain evidence="2 3">025E</strain>
    </source>
</reference>
<dbReference type="EMBL" id="MKKU01000086">
    <property type="protein sequence ID" value="RNF25358.1"/>
    <property type="molecule type" value="Genomic_DNA"/>
</dbReference>
<proteinExistence type="predicted"/>
<gene>
    <name evidence="2" type="ORF">Tco025E_02262</name>
</gene>
<dbReference type="Proteomes" id="UP000284403">
    <property type="component" value="Unassembled WGS sequence"/>
</dbReference>
<evidence type="ECO:0000256" key="1">
    <source>
        <dbReference type="SAM" id="SignalP"/>
    </source>
</evidence>
<keyword evidence="1" id="KW-0732">Signal</keyword>
<feature type="signal peptide" evidence="1">
    <location>
        <begin position="1"/>
        <end position="19"/>
    </location>
</feature>
<name>A0A422Q5X4_9TRYP</name>